<dbReference type="InterPro" id="IPR053951">
    <property type="entry name" value="K_trans_N"/>
</dbReference>
<dbReference type="InterPro" id="IPR053952">
    <property type="entry name" value="K_trans_C"/>
</dbReference>
<keyword evidence="7 13" id="KW-0812">Transmembrane</keyword>
<keyword evidence="12 13" id="KW-0472">Membrane</keyword>
<feature type="domain" description="K+ potassium transporter C-terminal" evidence="16">
    <location>
        <begin position="526"/>
        <end position="674"/>
    </location>
</feature>
<evidence type="ECO:0000256" key="1">
    <source>
        <dbReference type="ARBA" id="ARBA00004141"/>
    </source>
</evidence>
<feature type="transmembrane region" description="Helical" evidence="13">
    <location>
        <begin position="100"/>
        <end position="121"/>
    </location>
</feature>
<comment type="subcellular location">
    <subcellularLocation>
        <location evidence="13">Cell membrane</location>
        <topology evidence="13">Multi-pass membrane protein</topology>
    </subcellularLocation>
    <subcellularLocation>
        <location evidence="1">Membrane</location>
        <topology evidence="1">Multi-pass membrane protein</topology>
    </subcellularLocation>
</comment>
<evidence type="ECO:0000259" key="16">
    <source>
        <dbReference type="Pfam" id="PF22776"/>
    </source>
</evidence>
<keyword evidence="9 13" id="KW-0630">Potassium</keyword>
<evidence type="ECO:0000256" key="9">
    <source>
        <dbReference type="ARBA" id="ARBA00022958"/>
    </source>
</evidence>
<evidence type="ECO:0000256" key="11">
    <source>
        <dbReference type="ARBA" id="ARBA00023065"/>
    </source>
</evidence>
<evidence type="ECO:0000256" key="13">
    <source>
        <dbReference type="HAMAP-Rule" id="MF_01522"/>
    </source>
</evidence>
<sequence>MEPPMPEHDGDNAPPPRPGVGVPVESGEVLQTIDQARKDGNTAELGDSEGSSHKKPVGFGALLAVLGVVYGDIGTSPLYALQSSVNIVGSAKHPAAAWEIMGLASLTFWALMLIVTFKYVLLIMRADHDGEGGIIALMSLAQRVCKSQRFRWLFGLVGIAGTCLFFGDSIITPAVSVLSAVEGIEIAVPSASHVIIPIAMIVLVALFAAQAMGTGKIGKAFGPIMVVWFAVLAILGVRGIVLYPHILLALSPTFALEFIVLHGYLSFIALGSVVLSVTGAEALYADMGHFGRAPIRKAWLFFVLPSLTLNYFGQAALLIHDPATLANPFYHLGPHWAQIPLLILATFATVIASQAGISGSFSLCRQLIQLGYLPRTRIVHTNADEEAQIYLPSLNWILAFGALVLVLSFRSSAALAAAYGIAVTGTFLCTCVLAMVVFRRTFKWSAVAVGAVFGLFFVVDAVFFSANVLKIPDGGWVPLAIGIISTIVMTTWKRGRSLIAAKQQADSMPMASFLARLPQSRTIRVPGLAVFLTANPDVVPNSLLHNLKHNKVLHEHVMFVTVQNLDQPEAERGHRTIVQELAPNINRVIVRYGFMEMPNLPRALMELKALGVAFDAIQASYFTSHELVVRSRVPKMQLWRMWLFLLLLRNAASTTEFFRIPPDRVVEFGVRIAI</sequence>
<name>A0A9Q2FH62_GLUJA</name>
<feature type="domain" description="K+ potassium transporter integral membrane" evidence="15">
    <location>
        <begin position="63"/>
        <end position="515"/>
    </location>
</feature>
<feature type="transmembrane region" description="Helical" evidence="13">
    <location>
        <begin position="152"/>
        <end position="171"/>
    </location>
</feature>
<keyword evidence="6 13" id="KW-0633">Potassium transport</keyword>
<dbReference type="EMBL" id="JABCQN010000001">
    <property type="protein sequence ID" value="MBF0869472.1"/>
    <property type="molecule type" value="Genomic_DNA"/>
</dbReference>
<dbReference type="GeneID" id="81473290"/>
<feature type="region of interest" description="Disordered" evidence="14">
    <location>
        <begin position="1"/>
        <end position="52"/>
    </location>
</feature>
<feature type="transmembrane region" description="Helical" evidence="13">
    <location>
        <begin position="221"/>
        <end position="243"/>
    </location>
</feature>
<reference evidence="17" key="2">
    <citation type="submission" date="2020-11" db="EMBL/GenBank/DDBJ databases">
        <title>Description of novel Gluconobacter species.</title>
        <authorList>
            <person name="Cleenwerck I."/>
            <person name="Cnockaert M."/>
            <person name="Borremans W."/>
            <person name="Wieme A.D."/>
            <person name="De Vuyst L."/>
            <person name="Vandamme P."/>
        </authorList>
    </citation>
    <scope>NUCLEOTIDE SEQUENCE</scope>
    <source>
        <strain evidence="17">R71697</strain>
    </source>
</reference>
<dbReference type="GO" id="GO:0015293">
    <property type="term" value="F:symporter activity"/>
    <property type="evidence" value="ECO:0007669"/>
    <property type="project" value="UniProtKB-UniRule"/>
</dbReference>
<comment type="function">
    <text evidence="13">Transport of potassium into the cell. Likely operates as a K(+):H(+) symporter.</text>
</comment>
<keyword evidence="10 13" id="KW-1133">Transmembrane helix</keyword>
<dbReference type="GO" id="GO:0005886">
    <property type="term" value="C:plasma membrane"/>
    <property type="evidence" value="ECO:0007669"/>
    <property type="project" value="UniProtKB-SubCell"/>
</dbReference>
<evidence type="ECO:0000256" key="10">
    <source>
        <dbReference type="ARBA" id="ARBA00022989"/>
    </source>
</evidence>
<evidence type="ECO:0000313" key="17">
    <source>
        <dbReference type="EMBL" id="MBF0869472.1"/>
    </source>
</evidence>
<keyword evidence="5" id="KW-0997">Cell inner membrane</keyword>
<protein>
    <recommendedName>
        <fullName evidence="13">Probable potassium transport system protein Kup</fullName>
    </recommendedName>
</protein>
<keyword evidence="8 13" id="KW-0769">Symport</keyword>
<feature type="transmembrane region" description="Helical" evidence="13">
    <location>
        <begin position="415"/>
        <end position="438"/>
    </location>
</feature>
<dbReference type="RefSeq" id="WP_061932715.1">
    <property type="nucleotide sequence ID" value="NZ_JABCQN010000001.1"/>
</dbReference>
<dbReference type="OrthoDB" id="9805577at2"/>
<accession>A0A9Q2FH62</accession>
<evidence type="ECO:0000256" key="6">
    <source>
        <dbReference type="ARBA" id="ARBA00022538"/>
    </source>
</evidence>
<proteinExistence type="inferred from homology"/>
<feature type="transmembrane region" description="Helical" evidence="13">
    <location>
        <begin position="298"/>
        <end position="319"/>
    </location>
</feature>
<organism evidence="17 18">
    <name type="scientific">Gluconobacter japonicus</name>
    <dbReference type="NCBI Taxonomy" id="376620"/>
    <lineage>
        <taxon>Bacteria</taxon>
        <taxon>Pseudomonadati</taxon>
        <taxon>Pseudomonadota</taxon>
        <taxon>Alphaproteobacteria</taxon>
        <taxon>Acetobacterales</taxon>
        <taxon>Acetobacteraceae</taxon>
        <taxon>Gluconobacter</taxon>
    </lineage>
</organism>
<evidence type="ECO:0000256" key="14">
    <source>
        <dbReference type="SAM" id="MobiDB-lite"/>
    </source>
</evidence>
<evidence type="ECO:0000259" key="15">
    <source>
        <dbReference type="Pfam" id="PF02705"/>
    </source>
</evidence>
<dbReference type="Pfam" id="PF02705">
    <property type="entry name" value="K_trans"/>
    <property type="match status" value="1"/>
</dbReference>
<comment type="similarity">
    <text evidence="2 13">Belongs to the HAK/KUP transporter (TC 2.A.72) family.</text>
</comment>
<dbReference type="GO" id="GO:0015079">
    <property type="term" value="F:potassium ion transmembrane transporter activity"/>
    <property type="evidence" value="ECO:0007669"/>
    <property type="project" value="UniProtKB-UniRule"/>
</dbReference>
<feature type="transmembrane region" description="Helical" evidence="13">
    <location>
        <begin position="475"/>
        <end position="492"/>
    </location>
</feature>
<dbReference type="InterPro" id="IPR003855">
    <property type="entry name" value="K+_transporter"/>
</dbReference>
<feature type="compositionally biased region" description="Low complexity" evidence="14">
    <location>
        <begin position="19"/>
        <end position="29"/>
    </location>
</feature>
<feature type="transmembrane region" description="Helical" evidence="13">
    <location>
        <begin position="389"/>
        <end position="409"/>
    </location>
</feature>
<feature type="compositionally biased region" description="Basic and acidic residues" evidence="14">
    <location>
        <begin position="1"/>
        <end position="11"/>
    </location>
</feature>
<keyword evidence="11 13" id="KW-0406">Ion transport</keyword>
<keyword evidence="4 13" id="KW-1003">Cell membrane</keyword>
<evidence type="ECO:0000256" key="7">
    <source>
        <dbReference type="ARBA" id="ARBA00022692"/>
    </source>
</evidence>
<dbReference type="Proteomes" id="UP000661006">
    <property type="component" value="Unassembled WGS sequence"/>
</dbReference>
<feature type="transmembrane region" description="Helical" evidence="13">
    <location>
        <begin position="57"/>
        <end position="80"/>
    </location>
</feature>
<evidence type="ECO:0000256" key="4">
    <source>
        <dbReference type="ARBA" id="ARBA00022475"/>
    </source>
</evidence>
<dbReference type="HAMAP" id="MF_01522">
    <property type="entry name" value="Kup"/>
    <property type="match status" value="1"/>
</dbReference>
<feature type="transmembrane region" description="Helical" evidence="13">
    <location>
        <begin position="263"/>
        <end position="286"/>
    </location>
</feature>
<feature type="transmembrane region" description="Helical" evidence="13">
    <location>
        <begin position="191"/>
        <end position="209"/>
    </location>
</feature>
<evidence type="ECO:0000256" key="8">
    <source>
        <dbReference type="ARBA" id="ARBA00022847"/>
    </source>
</evidence>
<reference evidence="17" key="1">
    <citation type="submission" date="2020-04" db="EMBL/GenBank/DDBJ databases">
        <authorList>
            <person name="Sombolestani A."/>
        </authorList>
    </citation>
    <scope>NUCLEOTIDE SEQUENCE</scope>
    <source>
        <strain evidence="17">R71697</strain>
    </source>
</reference>
<dbReference type="PANTHER" id="PTHR30540:SF79">
    <property type="entry name" value="LOW AFFINITY POTASSIUM TRANSPORT SYSTEM PROTEIN KUP"/>
    <property type="match status" value="1"/>
</dbReference>
<evidence type="ECO:0000256" key="5">
    <source>
        <dbReference type="ARBA" id="ARBA00022519"/>
    </source>
</evidence>
<feature type="transmembrane region" description="Helical" evidence="13">
    <location>
        <begin position="445"/>
        <end position="469"/>
    </location>
</feature>
<comment type="catalytic activity">
    <reaction evidence="13">
        <text>K(+)(in) + H(+)(in) = K(+)(out) + H(+)(out)</text>
        <dbReference type="Rhea" id="RHEA:28490"/>
        <dbReference type="ChEBI" id="CHEBI:15378"/>
        <dbReference type="ChEBI" id="CHEBI:29103"/>
    </reaction>
</comment>
<feature type="transmembrane region" description="Helical" evidence="13">
    <location>
        <begin position="339"/>
        <end position="368"/>
    </location>
</feature>
<dbReference type="Pfam" id="PF22776">
    <property type="entry name" value="K_trans_C"/>
    <property type="match status" value="1"/>
</dbReference>
<keyword evidence="3 13" id="KW-0813">Transport</keyword>
<dbReference type="InterPro" id="IPR023051">
    <property type="entry name" value="Kup"/>
</dbReference>
<evidence type="ECO:0000256" key="12">
    <source>
        <dbReference type="ARBA" id="ARBA00023136"/>
    </source>
</evidence>
<evidence type="ECO:0000256" key="3">
    <source>
        <dbReference type="ARBA" id="ARBA00022448"/>
    </source>
</evidence>
<gene>
    <name evidence="13" type="primary">kup</name>
    <name evidence="17" type="ORF">HKD32_01185</name>
</gene>
<dbReference type="AlphaFoldDB" id="A0A9Q2FH62"/>
<comment type="caution">
    <text evidence="17">The sequence shown here is derived from an EMBL/GenBank/DDBJ whole genome shotgun (WGS) entry which is preliminary data.</text>
</comment>
<evidence type="ECO:0000256" key="2">
    <source>
        <dbReference type="ARBA" id="ARBA00007019"/>
    </source>
</evidence>
<evidence type="ECO:0000313" key="18">
    <source>
        <dbReference type="Proteomes" id="UP000661006"/>
    </source>
</evidence>
<dbReference type="PANTHER" id="PTHR30540">
    <property type="entry name" value="OSMOTIC STRESS POTASSIUM TRANSPORTER"/>
    <property type="match status" value="1"/>
</dbReference>